<dbReference type="Proteomes" id="UP000824988">
    <property type="component" value="Chromosome"/>
</dbReference>
<accession>A0A8D4VLY8</accession>
<feature type="domain" description="3-hydroxyisobutyrate dehydrogenase-like NAD-binding" evidence="4">
    <location>
        <begin position="170"/>
        <end position="291"/>
    </location>
</feature>
<dbReference type="RefSeq" id="WP_221048326.1">
    <property type="nucleotide sequence ID" value="NZ_AP019782.1"/>
</dbReference>
<evidence type="ECO:0000256" key="1">
    <source>
        <dbReference type="ARBA" id="ARBA00023002"/>
    </source>
</evidence>
<dbReference type="PANTHER" id="PTHR43060">
    <property type="entry name" value="3-HYDROXYISOBUTYRATE DEHYDROGENASE-LIKE 1, MITOCHONDRIAL-RELATED"/>
    <property type="match status" value="1"/>
</dbReference>
<dbReference type="Pfam" id="PF14833">
    <property type="entry name" value="NAD_binding_11"/>
    <property type="match status" value="1"/>
</dbReference>
<evidence type="ECO:0000259" key="4">
    <source>
        <dbReference type="Pfam" id="PF14833"/>
    </source>
</evidence>
<reference evidence="5" key="1">
    <citation type="submission" date="2019-06" db="EMBL/GenBank/DDBJ databases">
        <title>Complete genome sequence of Methylogaea oryzae strain JCM16910.</title>
        <authorList>
            <person name="Asakawa S."/>
        </authorList>
    </citation>
    <scope>NUCLEOTIDE SEQUENCE</scope>
    <source>
        <strain evidence="5">E10</strain>
    </source>
</reference>
<keyword evidence="6" id="KW-1185">Reference proteome</keyword>
<evidence type="ECO:0000313" key="5">
    <source>
        <dbReference type="EMBL" id="BBL70265.1"/>
    </source>
</evidence>
<dbReference type="PIRSF" id="PIRSF000103">
    <property type="entry name" value="HIBADH"/>
    <property type="match status" value="1"/>
</dbReference>
<dbReference type="GO" id="GO:0051287">
    <property type="term" value="F:NAD binding"/>
    <property type="evidence" value="ECO:0007669"/>
    <property type="project" value="InterPro"/>
</dbReference>
<dbReference type="InterPro" id="IPR029154">
    <property type="entry name" value="HIBADH-like_NADP-bd"/>
</dbReference>
<dbReference type="InterPro" id="IPR006115">
    <property type="entry name" value="6PGDH_NADP-bd"/>
</dbReference>
<evidence type="ECO:0000259" key="3">
    <source>
        <dbReference type="Pfam" id="PF03446"/>
    </source>
</evidence>
<protein>
    <submittedName>
        <fullName evidence="5">3-hydroxyisobutyrate dehydrogenase</fullName>
    </submittedName>
</protein>
<dbReference type="AlphaFoldDB" id="A0A8D4VLY8"/>
<feature type="domain" description="6-phosphogluconate dehydrogenase NADP-binding" evidence="3">
    <location>
        <begin position="7"/>
        <end position="167"/>
    </location>
</feature>
<keyword evidence="2" id="KW-0520">NAD</keyword>
<keyword evidence="1" id="KW-0560">Oxidoreductase</keyword>
<proteinExistence type="predicted"/>
<evidence type="ECO:0000313" key="6">
    <source>
        <dbReference type="Proteomes" id="UP000824988"/>
    </source>
</evidence>
<organism evidence="5 6">
    <name type="scientific">Methylogaea oryzae</name>
    <dbReference type="NCBI Taxonomy" id="1295382"/>
    <lineage>
        <taxon>Bacteria</taxon>
        <taxon>Pseudomonadati</taxon>
        <taxon>Pseudomonadota</taxon>
        <taxon>Gammaproteobacteria</taxon>
        <taxon>Methylococcales</taxon>
        <taxon>Methylococcaceae</taxon>
        <taxon>Methylogaea</taxon>
    </lineage>
</organism>
<dbReference type="PANTHER" id="PTHR43060:SF15">
    <property type="entry name" value="3-HYDROXYISOBUTYRATE DEHYDROGENASE-LIKE 1, MITOCHONDRIAL-RELATED"/>
    <property type="match status" value="1"/>
</dbReference>
<name>A0A8D4VLY8_9GAMM</name>
<dbReference type="InterPro" id="IPR015815">
    <property type="entry name" value="HIBADH-related"/>
</dbReference>
<gene>
    <name evidence="5" type="ORF">MoryE10_08710</name>
</gene>
<dbReference type="KEGG" id="moz:MoryE10_08710"/>
<evidence type="ECO:0000256" key="2">
    <source>
        <dbReference type="ARBA" id="ARBA00023027"/>
    </source>
</evidence>
<dbReference type="GO" id="GO:0050661">
    <property type="term" value="F:NADP binding"/>
    <property type="evidence" value="ECO:0007669"/>
    <property type="project" value="InterPro"/>
</dbReference>
<sequence>MTEKTDSIGFIGIGLMGRPMVLRLLQAGYAVTVWNRSPAKLAPVLAEGAVEAAGIADLARASDVVMLCLADTAAVEDVVFGPNGLAAAAAPGKLLVDLSSIEPQATRRFAARLRETCGMAWVDAPVSGGVPGAEQGTLAIMAGGAAAEVDRARPALAAFSRQVTRMGEVGAGQITKICNQMIVSCNALVIAEMIALAQRAGVDAAKIPEALAGGFADSKPLQILGPEMAERRFEPVKWRVKTLLKDLNMAVDLARGNGSAVPMSGLAAQLMQCHGGNGHLEADPATLIKLYLGGEGEAC</sequence>
<dbReference type="EMBL" id="AP019782">
    <property type="protein sequence ID" value="BBL70265.1"/>
    <property type="molecule type" value="Genomic_DNA"/>
</dbReference>
<dbReference type="Pfam" id="PF03446">
    <property type="entry name" value="NAD_binding_2"/>
    <property type="match status" value="1"/>
</dbReference>